<gene>
    <name evidence="1" type="ORF">T12_7251</name>
</gene>
<dbReference type="AlphaFoldDB" id="A0A0V0YVV6"/>
<dbReference type="EMBL" id="JYDQ01002103">
    <property type="protein sequence ID" value="KRY04235.1"/>
    <property type="molecule type" value="Genomic_DNA"/>
</dbReference>
<keyword evidence="2" id="KW-1185">Reference proteome</keyword>
<evidence type="ECO:0000313" key="2">
    <source>
        <dbReference type="Proteomes" id="UP000054783"/>
    </source>
</evidence>
<reference evidence="1 2" key="1">
    <citation type="submission" date="2015-01" db="EMBL/GenBank/DDBJ databases">
        <title>Evolution of Trichinella species and genotypes.</title>
        <authorList>
            <person name="Korhonen P.K."/>
            <person name="Edoardo P."/>
            <person name="Giuseppe L.R."/>
            <person name="Gasser R.B."/>
        </authorList>
    </citation>
    <scope>NUCLEOTIDE SEQUENCE [LARGE SCALE GENOMIC DNA]</scope>
    <source>
        <strain evidence="1">ISS2496</strain>
    </source>
</reference>
<dbReference type="Proteomes" id="UP000054783">
    <property type="component" value="Unassembled WGS sequence"/>
</dbReference>
<protein>
    <submittedName>
        <fullName evidence="1">Uncharacterized protein</fullName>
    </submittedName>
</protein>
<name>A0A0V0YVV6_9BILA</name>
<evidence type="ECO:0000313" key="1">
    <source>
        <dbReference type="EMBL" id="KRY04235.1"/>
    </source>
</evidence>
<proteinExistence type="predicted"/>
<comment type="caution">
    <text evidence="1">The sequence shown here is derived from an EMBL/GenBank/DDBJ whole genome shotgun (WGS) entry which is preliminary data.</text>
</comment>
<accession>A0A0V0YVV6</accession>
<sequence length="63" mass="7065">MLHDCLSVLSDLLDVCVRVTISGSQSVGRMQFLGGSRKILKYGSSLYVRWESITHRKLLALIN</sequence>
<organism evidence="1 2">
    <name type="scientific">Trichinella patagoniensis</name>
    <dbReference type="NCBI Taxonomy" id="990121"/>
    <lineage>
        <taxon>Eukaryota</taxon>
        <taxon>Metazoa</taxon>
        <taxon>Ecdysozoa</taxon>
        <taxon>Nematoda</taxon>
        <taxon>Enoplea</taxon>
        <taxon>Dorylaimia</taxon>
        <taxon>Trichinellida</taxon>
        <taxon>Trichinellidae</taxon>
        <taxon>Trichinella</taxon>
    </lineage>
</organism>